<keyword evidence="1" id="KW-0472">Membrane</keyword>
<evidence type="ECO:0000256" key="1">
    <source>
        <dbReference type="SAM" id="Phobius"/>
    </source>
</evidence>
<dbReference type="VEuPathDB" id="FungiDB:ASPNIDRAFT2_1171041"/>
<name>A0A505IJ63_ASPNG</name>
<feature type="transmembrane region" description="Helical" evidence="1">
    <location>
        <begin position="102"/>
        <end position="122"/>
    </location>
</feature>
<protein>
    <submittedName>
        <fullName evidence="2">Phosphorylase family protein</fullName>
    </submittedName>
</protein>
<proteinExistence type="predicted"/>
<dbReference type="VEuPathDB" id="FungiDB:M747DRAFT_344761"/>
<gene>
    <name evidence="2" type="ORF">CAN33_0050630</name>
</gene>
<reference evidence="3" key="1">
    <citation type="submission" date="2018-10" db="EMBL/GenBank/DDBJ databases">
        <title>FDA dAtabase for Regulatory Grade micrObial Sequences (FDA-ARGOS): Supporting development and validation of Infectious Disease Dx tests.</title>
        <authorList>
            <person name="Kerrigan L."/>
            <person name="Tallon L."/>
            <person name="Sadzewicz L."/>
            <person name="Sengamalay N."/>
            <person name="Ott S."/>
            <person name="Godinez A."/>
            <person name="Nagaraj S."/>
            <person name="Vavikolanu K."/>
            <person name="Nadendla S."/>
            <person name="George J."/>
            <person name="Sichtig H."/>
        </authorList>
    </citation>
    <scope>NUCLEOTIDE SEQUENCE [LARGE SCALE GENOMIC DNA]</scope>
    <source>
        <strain evidence="3">FDAARGOS_311</strain>
    </source>
</reference>
<evidence type="ECO:0000313" key="3">
    <source>
        <dbReference type="Proteomes" id="UP000197666"/>
    </source>
</evidence>
<feature type="transmembrane region" description="Helical" evidence="1">
    <location>
        <begin position="142"/>
        <end position="166"/>
    </location>
</feature>
<organism evidence="2 3">
    <name type="scientific">Aspergillus niger</name>
    <dbReference type="NCBI Taxonomy" id="5061"/>
    <lineage>
        <taxon>Eukaryota</taxon>
        <taxon>Fungi</taxon>
        <taxon>Dikarya</taxon>
        <taxon>Ascomycota</taxon>
        <taxon>Pezizomycotina</taxon>
        <taxon>Eurotiomycetes</taxon>
        <taxon>Eurotiomycetidae</taxon>
        <taxon>Eurotiales</taxon>
        <taxon>Aspergillaceae</taxon>
        <taxon>Aspergillus</taxon>
        <taxon>Aspergillus subgen. Circumdati</taxon>
    </lineage>
</organism>
<dbReference type="Proteomes" id="UP000197666">
    <property type="component" value="Unassembled WGS sequence"/>
</dbReference>
<evidence type="ECO:0000313" key="2">
    <source>
        <dbReference type="EMBL" id="TPR11821.1"/>
    </source>
</evidence>
<comment type="caution">
    <text evidence="2">The sequence shown here is derived from an EMBL/GenBank/DDBJ whole genome shotgun (WGS) entry which is preliminary data.</text>
</comment>
<keyword evidence="1" id="KW-1133">Transmembrane helix</keyword>
<keyword evidence="1" id="KW-0812">Transmembrane</keyword>
<sequence length="176" mass="20450">MAQAAWPQGQSKTAWTDFMTPLKRCTSILKRAFETNITVTKRALVNSERRDIYDELGAVLIMIFIMFCYASAWHGMKVPLHRALRTSGEISHSTREDQYRDALLISSVALIYGFASWVLGLYLKHHLMGFWSNARIAFFLRILGTASNVLLAVVWIRGLYAVWRLGYRYRMVRRRR</sequence>
<feature type="transmembrane region" description="Helical" evidence="1">
    <location>
        <begin position="56"/>
        <end position="76"/>
    </location>
</feature>
<accession>A0A505IJ63</accession>
<dbReference type="EMBL" id="NKJJ02000004">
    <property type="protein sequence ID" value="TPR11821.1"/>
    <property type="molecule type" value="Genomic_DNA"/>
</dbReference>
<dbReference type="AlphaFoldDB" id="A0A505IJ63"/>